<evidence type="ECO:0000259" key="4">
    <source>
        <dbReference type="Pfam" id="PF00441"/>
    </source>
</evidence>
<dbReference type="Gene3D" id="1.20.140.10">
    <property type="entry name" value="Butyryl-CoA Dehydrogenase, subunit A, domain 3"/>
    <property type="match status" value="1"/>
</dbReference>
<accession>A0A1G5GRL5</accession>
<evidence type="ECO:0000313" key="5">
    <source>
        <dbReference type="EMBL" id="SCY54183.1"/>
    </source>
</evidence>
<evidence type="ECO:0000256" key="1">
    <source>
        <dbReference type="ARBA" id="ARBA00009347"/>
    </source>
</evidence>
<dbReference type="InterPro" id="IPR009075">
    <property type="entry name" value="AcylCo_DH/oxidase_C"/>
</dbReference>
<feature type="domain" description="Acyl-CoA dehydrogenase/oxidase C-terminal" evidence="4">
    <location>
        <begin position="212"/>
        <end position="319"/>
    </location>
</feature>
<dbReference type="SUPFAM" id="SSF47203">
    <property type="entry name" value="Acyl-CoA dehydrogenase C-terminal domain-like"/>
    <property type="match status" value="1"/>
</dbReference>
<gene>
    <name evidence="5" type="ORF">SAMN05216233_11189</name>
</gene>
<keyword evidence="2" id="KW-0285">Flavoprotein</keyword>
<protein>
    <submittedName>
        <fullName evidence="5">Acyl-CoA dehydrogenase</fullName>
    </submittedName>
</protein>
<dbReference type="EMBL" id="FMUX01000011">
    <property type="protein sequence ID" value="SCY54183.1"/>
    <property type="molecule type" value="Genomic_DNA"/>
</dbReference>
<dbReference type="InterPro" id="IPR009100">
    <property type="entry name" value="AcylCoA_DH/oxidase_NM_dom_sf"/>
</dbReference>
<organism evidence="5 6">
    <name type="scientific">Desulfoluna spongiiphila</name>
    <dbReference type="NCBI Taxonomy" id="419481"/>
    <lineage>
        <taxon>Bacteria</taxon>
        <taxon>Pseudomonadati</taxon>
        <taxon>Thermodesulfobacteriota</taxon>
        <taxon>Desulfobacteria</taxon>
        <taxon>Desulfobacterales</taxon>
        <taxon>Desulfolunaceae</taxon>
        <taxon>Desulfoluna</taxon>
    </lineage>
</organism>
<dbReference type="PANTHER" id="PTHR43884">
    <property type="entry name" value="ACYL-COA DEHYDROGENASE"/>
    <property type="match status" value="1"/>
</dbReference>
<proteinExistence type="inferred from homology"/>
<dbReference type="STRING" id="419481.SAMN05216233_11189"/>
<evidence type="ECO:0000256" key="2">
    <source>
        <dbReference type="ARBA" id="ARBA00022630"/>
    </source>
</evidence>
<comment type="similarity">
    <text evidence="1">Belongs to the acyl-CoA dehydrogenase family.</text>
</comment>
<dbReference type="OrthoDB" id="5415098at2"/>
<dbReference type="AlphaFoldDB" id="A0A1G5GRL5"/>
<dbReference type="PANTHER" id="PTHR43884:SF12">
    <property type="entry name" value="ISOVALERYL-COA DEHYDROGENASE, MITOCHONDRIAL-RELATED"/>
    <property type="match status" value="1"/>
</dbReference>
<dbReference type="Proteomes" id="UP000198870">
    <property type="component" value="Unassembled WGS sequence"/>
</dbReference>
<reference evidence="5 6" key="1">
    <citation type="submission" date="2016-10" db="EMBL/GenBank/DDBJ databases">
        <authorList>
            <person name="de Groot N.N."/>
        </authorList>
    </citation>
    <scope>NUCLEOTIDE SEQUENCE [LARGE SCALE GENOMIC DNA]</scope>
    <source>
        <strain evidence="5 6">AA1</strain>
    </source>
</reference>
<evidence type="ECO:0000313" key="6">
    <source>
        <dbReference type="Proteomes" id="UP000198870"/>
    </source>
</evidence>
<keyword evidence="6" id="KW-1185">Reference proteome</keyword>
<dbReference type="InterPro" id="IPR036250">
    <property type="entry name" value="AcylCo_DH-like_C"/>
</dbReference>
<dbReference type="RefSeq" id="WP_092211632.1">
    <property type="nucleotide sequence ID" value="NZ_FMUX01000011.1"/>
</dbReference>
<dbReference type="GO" id="GO:0003995">
    <property type="term" value="F:acyl-CoA dehydrogenase activity"/>
    <property type="evidence" value="ECO:0007669"/>
    <property type="project" value="TreeGrafter"/>
</dbReference>
<keyword evidence="3" id="KW-0274">FAD</keyword>
<sequence length="345" mass="36236">MNFDHTREERDLFLSLETILGTNPDEHPKPLITLLSDTGYTTLDAPGLSNALPGAQERLAQWKPAAYRTIEYGLRIAAPLMERFGPDSWQAAWVEPVQKGETLATAAFETVQGDPGLTGKAHGTETLISGTLTGIPGADSADLILAAGTVDKAPALFIIEQGTPDITLTQGATGLFTLTAYGASLAHTHVAVPDPSAPIPTLLTLLKTQLQASEATGHAAALFEQAKKAAKTKPDGGKPLIARQEVGFTLATMYTLLQTSRLMNANASALINTEESDAAMAAHCARVFCSDAAEEIVSSALSVMGEQGFEKGGPADRLATIQALRVEGASVGQAKEAIGNMLLKY</sequence>
<dbReference type="SUPFAM" id="SSF56645">
    <property type="entry name" value="Acyl-CoA dehydrogenase NM domain-like"/>
    <property type="match status" value="1"/>
</dbReference>
<dbReference type="Pfam" id="PF00441">
    <property type="entry name" value="Acyl-CoA_dh_1"/>
    <property type="match status" value="1"/>
</dbReference>
<evidence type="ECO:0000256" key="3">
    <source>
        <dbReference type="ARBA" id="ARBA00022827"/>
    </source>
</evidence>
<name>A0A1G5GRL5_9BACT</name>